<evidence type="ECO:0000256" key="6">
    <source>
        <dbReference type="ARBA" id="ARBA00022679"/>
    </source>
</evidence>
<keyword evidence="12" id="KW-1185">Reference proteome</keyword>
<accession>A0A4R1HEQ2</accession>
<dbReference type="InterPro" id="IPR017853">
    <property type="entry name" value="GH"/>
</dbReference>
<dbReference type="Pfam" id="PF02446">
    <property type="entry name" value="Glyco_hydro_77"/>
    <property type="match status" value="1"/>
</dbReference>
<evidence type="ECO:0000256" key="8">
    <source>
        <dbReference type="ARBA" id="ARBA00031423"/>
    </source>
</evidence>
<evidence type="ECO:0000256" key="7">
    <source>
        <dbReference type="ARBA" id="ARBA00023277"/>
    </source>
</evidence>
<dbReference type="EC" id="2.4.1.25" evidence="3 10"/>
<comment type="caution">
    <text evidence="11">The sequence shown here is derived from an EMBL/GenBank/DDBJ whole genome shotgun (WGS) entry which is preliminary data.</text>
</comment>
<evidence type="ECO:0000256" key="10">
    <source>
        <dbReference type="RuleBase" id="RU361207"/>
    </source>
</evidence>
<dbReference type="EMBL" id="SMFX01000001">
    <property type="protein sequence ID" value="TCK18805.1"/>
    <property type="molecule type" value="Genomic_DNA"/>
</dbReference>
<evidence type="ECO:0000256" key="1">
    <source>
        <dbReference type="ARBA" id="ARBA00000439"/>
    </source>
</evidence>
<keyword evidence="6 10" id="KW-0808">Transferase</keyword>
<evidence type="ECO:0000313" key="12">
    <source>
        <dbReference type="Proteomes" id="UP000295707"/>
    </source>
</evidence>
<evidence type="ECO:0000256" key="5">
    <source>
        <dbReference type="ARBA" id="ARBA00022676"/>
    </source>
</evidence>
<dbReference type="Gene3D" id="3.20.20.80">
    <property type="entry name" value="Glycosidases"/>
    <property type="match status" value="1"/>
</dbReference>
<dbReference type="PANTHER" id="PTHR32438:SF5">
    <property type="entry name" value="4-ALPHA-GLUCANOTRANSFERASE DPE1, CHLOROPLASTIC_AMYLOPLASTIC"/>
    <property type="match status" value="1"/>
</dbReference>
<dbReference type="SUPFAM" id="SSF51445">
    <property type="entry name" value="(Trans)glycosidases"/>
    <property type="match status" value="1"/>
</dbReference>
<dbReference type="Proteomes" id="UP000295707">
    <property type="component" value="Unassembled WGS sequence"/>
</dbReference>
<evidence type="ECO:0000256" key="9">
    <source>
        <dbReference type="ARBA" id="ARBA00031501"/>
    </source>
</evidence>
<evidence type="ECO:0000256" key="2">
    <source>
        <dbReference type="ARBA" id="ARBA00005684"/>
    </source>
</evidence>
<comment type="catalytic activity">
    <reaction evidence="1 10">
        <text>Transfers a segment of a (1-&gt;4)-alpha-D-glucan to a new position in an acceptor, which may be glucose or a (1-&gt;4)-alpha-D-glucan.</text>
        <dbReference type="EC" id="2.4.1.25"/>
    </reaction>
</comment>
<dbReference type="GO" id="GO:0005975">
    <property type="term" value="P:carbohydrate metabolic process"/>
    <property type="evidence" value="ECO:0007669"/>
    <property type="project" value="InterPro"/>
</dbReference>
<dbReference type="NCBIfam" id="TIGR00217">
    <property type="entry name" value="malQ"/>
    <property type="match status" value="1"/>
</dbReference>
<keyword evidence="7 10" id="KW-0119">Carbohydrate metabolism</keyword>
<organism evidence="11 12">
    <name type="scientific">Thiogranum longum</name>
    <dbReference type="NCBI Taxonomy" id="1537524"/>
    <lineage>
        <taxon>Bacteria</taxon>
        <taxon>Pseudomonadati</taxon>
        <taxon>Pseudomonadota</taxon>
        <taxon>Gammaproteobacteria</taxon>
        <taxon>Chromatiales</taxon>
        <taxon>Ectothiorhodospiraceae</taxon>
        <taxon>Thiogranum</taxon>
    </lineage>
</organism>
<sequence>MDPFDRRRAGILLHPTSLPGSVGNGELGIEAYRFIDFLADCQIGLWQMLPLGPTHSDLSPYQCFSVHAGNTRLISLQRLVEAGWLDDAGLDPEQDISVQRKTRLTAAYNGFMRHADNEIRTELDAFIEQHANWLDDFSLYQALRDDFNGCAWFDWPKPLRDRDPGAMEEARRRLASAIEQVQFEQFLFFRQWMDLRHYANDHGVLLFGDIPIFVAYDSADVWANRQWFVLDEQGGLKVVAGVPPDYFSETGQRWGNPHYNWQALADDGYRWWLERIRTQLELFDLMRIDHFRGFEAYWEINAASDTAIDGRWVAGPGADFFEALRQAFGKLPLVAEDLGVITPEVTALRRQFGLPGMKILQFAFDGSSDNPYLPHNHEPLSVVYTGTHDNNTTLGWYEELPEEQRGFVRHYLDLGSDNMPWPLVRTALASVARLSVLPMQDVLALDASHRMNVPGIADGNWQWRFEWEQLLPEYGERLRDWVHLYGRA</sequence>
<protein>
    <recommendedName>
        <fullName evidence="4 10">4-alpha-glucanotransferase</fullName>
        <ecNumber evidence="3 10">2.4.1.25</ecNumber>
    </recommendedName>
    <alternativeName>
        <fullName evidence="8 10">Amylomaltase</fullName>
    </alternativeName>
    <alternativeName>
        <fullName evidence="9 10">Disproportionating enzyme</fullName>
    </alternativeName>
</protein>
<evidence type="ECO:0000313" key="11">
    <source>
        <dbReference type="EMBL" id="TCK18805.1"/>
    </source>
</evidence>
<name>A0A4R1HEQ2_9GAMM</name>
<evidence type="ECO:0000256" key="3">
    <source>
        <dbReference type="ARBA" id="ARBA00012560"/>
    </source>
</evidence>
<keyword evidence="5 10" id="KW-0328">Glycosyltransferase</keyword>
<proteinExistence type="inferred from homology"/>
<dbReference type="OrthoDB" id="9763489at2"/>
<gene>
    <name evidence="11" type="ORF">DFR30_2090</name>
</gene>
<comment type="similarity">
    <text evidence="2 10">Belongs to the disproportionating enzyme family.</text>
</comment>
<dbReference type="RefSeq" id="WP_132972926.1">
    <property type="nucleotide sequence ID" value="NZ_SMFX01000001.1"/>
</dbReference>
<dbReference type="NCBIfam" id="NF011080">
    <property type="entry name" value="PRK14508.1-3"/>
    <property type="match status" value="1"/>
</dbReference>
<dbReference type="PANTHER" id="PTHR32438">
    <property type="entry name" value="4-ALPHA-GLUCANOTRANSFERASE DPE1, CHLOROPLASTIC/AMYLOPLASTIC"/>
    <property type="match status" value="1"/>
</dbReference>
<reference evidence="11 12" key="1">
    <citation type="submission" date="2019-03" db="EMBL/GenBank/DDBJ databases">
        <title>Genomic Encyclopedia of Type Strains, Phase IV (KMG-IV): sequencing the most valuable type-strain genomes for metagenomic binning, comparative biology and taxonomic classification.</title>
        <authorList>
            <person name="Goeker M."/>
        </authorList>
    </citation>
    <scope>NUCLEOTIDE SEQUENCE [LARGE SCALE GENOMIC DNA]</scope>
    <source>
        <strain evidence="11 12">DSM 19610</strain>
    </source>
</reference>
<dbReference type="GO" id="GO:0004134">
    <property type="term" value="F:4-alpha-glucanotransferase activity"/>
    <property type="evidence" value="ECO:0007669"/>
    <property type="project" value="UniProtKB-EC"/>
</dbReference>
<evidence type="ECO:0000256" key="4">
    <source>
        <dbReference type="ARBA" id="ARBA00020295"/>
    </source>
</evidence>
<dbReference type="AlphaFoldDB" id="A0A4R1HEQ2"/>
<dbReference type="InterPro" id="IPR003385">
    <property type="entry name" value="Glyco_hydro_77"/>
</dbReference>